<dbReference type="AlphaFoldDB" id="A0A6A5ZZ96"/>
<protein>
    <recommendedName>
        <fullName evidence="5">Mid2 domain-containing protein</fullName>
    </recommendedName>
</protein>
<evidence type="ECO:0000313" key="4">
    <source>
        <dbReference type="Proteomes" id="UP000799771"/>
    </source>
</evidence>
<dbReference type="RefSeq" id="XP_033518470.1">
    <property type="nucleotide sequence ID" value="XM_033667004.1"/>
</dbReference>
<accession>A0A6A5ZZ96</accession>
<reference evidence="3" key="1">
    <citation type="journal article" date="2020" name="Stud. Mycol.">
        <title>101 Dothideomycetes genomes: a test case for predicting lifestyles and emergence of pathogens.</title>
        <authorList>
            <person name="Haridas S."/>
            <person name="Albert R."/>
            <person name="Binder M."/>
            <person name="Bloem J."/>
            <person name="Labutti K."/>
            <person name="Salamov A."/>
            <person name="Andreopoulos B."/>
            <person name="Baker S."/>
            <person name="Barry K."/>
            <person name="Bills G."/>
            <person name="Bluhm B."/>
            <person name="Cannon C."/>
            <person name="Castanera R."/>
            <person name="Culley D."/>
            <person name="Daum C."/>
            <person name="Ezra D."/>
            <person name="Gonzalez J."/>
            <person name="Henrissat B."/>
            <person name="Kuo A."/>
            <person name="Liang C."/>
            <person name="Lipzen A."/>
            <person name="Lutzoni F."/>
            <person name="Magnuson J."/>
            <person name="Mondo S."/>
            <person name="Nolan M."/>
            <person name="Ohm R."/>
            <person name="Pangilinan J."/>
            <person name="Park H.-J."/>
            <person name="Ramirez L."/>
            <person name="Alfaro M."/>
            <person name="Sun H."/>
            <person name="Tritt A."/>
            <person name="Yoshinaga Y."/>
            <person name="Zwiers L.-H."/>
            <person name="Turgeon B."/>
            <person name="Goodwin S."/>
            <person name="Spatafora J."/>
            <person name="Crous P."/>
            <person name="Grigoriev I."/>
        </authorList>
    </citation>
    <scope>NUCLEOTIDE SEQUENCE</scope>
    <source>
        <strain evidence="3">CBS 119687</strain>
    </source>
</reference>
<feature type="region of interest" description="Disordered" evidence="1">
    <location>
        <begin position="169"/>
        <end position="196"/>
    </location>
</feature>
<dbReference type="Proteomes" id="UP000799771">
    <property type="component" value="Unassembled WGS sequence"/>
</dbReference>
<keyword evidence="2" id="KW-0812">Transmembrane</keyword>
<feature type="transmembrane region" description="Helical" evidence="2">
    <location>
        <begin position="201"/>
        <end position="222"/>
    </location>
</feature>
<dbReference type="GeneID" id="54407436"/>
<name>A0A6A5ZZ96_9PLEO</name>
<evidence type="ECO:0008006" key="5">
    <source>
        <dbReference type="Google" id="ProtNLM"/>
    </source>
</evidence>
<dbReference type="OrthoDB" id="5215637at2759"/>
<gene>
    <name evidence="3" type="ORF">P153DRAFT_361690</name>
</gene>
<proteinExistence type="predicted"/>
<dbReference type="EMBL" id="ML977521">
    <property type="protein sequence ID" value="KAF2124077.1"/>
    <property type="molecule type" value="Genomic_DNA"/>
</dbReference>
<evidence type="ECO:0000313" key="3">
    <source>
        <dbReference type="EMBL" id="KAF2124077.1"/>
    </source>
</evidence>
<evidence type="ECO:0000256" key="1">
    <source>
        <dbReference type="SAM" id="MobiDB-lite"/>
    </source>
</evidence>
<feature type="region of interest" description="Disordered" evidence="1">
    <location>
        <begin position="257"/>
        <end position="277"/>
    </location>
</feature>
<keyword evidence="2" id="KW-1133">Transmembrane helix</keyword>
<sequence length="277" mass="28610">MSAQCYAINGTAYPDSRYVPCNKTAAASGQHTACCAPTDVCLTNGLCQEAGGNKASTNLFWRNGCTDPTWNDAACAKHCDGMGDPMSHAIHYCLTSDAWCCPTGALRDIGTPLNTTCCTITDLEFTAPDPVVYTTANLAVAISTIAGSASSSSATRVSIGTLSSSALSTGASTSQPSSSSQNSQASQTAAAGSGSSSKTGIYVGVPLGIALLAAIGVIAWFLRKRKARAAAVNSRTIPELYEDETKRPHYAEADVGPVRSELPHGQPIAELPSSRHL</sequence>
<keyword evidence="4" id="KW-1185">Reference proteome</keyword>
<keyword evidence="2" id="KW-0472">Membrane</keyword>
<organism evidence="3 4">
    <name type="scientific">Dothidotthia symphoricarpi CBS 119687</name>
    <dbReference type="NCBI Taxonomy" id="1392245"/>
    <lineage>
        <taxon>Eukaryota</taxon>
        <taxon>Fungi</taxon>
        <taxon>Dikarya</taxon>
        <taxon>Ascomycota</taxon>
        <taxon>Pezizomycotina</taxon>
        <taxon>Dothideomycetes</taxon>
        <taxon>Pleosporomycetidae</taxon>
        <taxon>Pleosporales</taxon>
        <taxon>Dothidotthiaceae</taxon>
        <taxon>Dothidotthia</taxon>
    </lineage>
</organism>
<evidence type="ECO:0000256" key="2">
    <source>
        <dbReference type="SAM" id="Phobius"/>
    </source>
</evidence>